<dbReference type="STRING" id="767452.AVL62_02835"/>
<comment type="caution">
    <text evidence="9">The sequence shown here is derived from an EMBL/GenBank/DDBJ whole genome shotgun (WGS) entry which is preliminary data.</text>
</comment>
<evidence type="ECO:0000256" key="3">
    <source>
        <dbReference type="ARBA" id="ARBA00022475"/>
    </source>
</evidence>
<dbReference type="NCBIfam" id="TIGR03426">
    <property type="entry name" value="shape_MreD"/>
    <property type="match status" value="1"/>
</dbReference>
<keyword evidence="7 8" id="KW-0472">Membrane</keyword>
<dbReference type="AlphaFoldDB" id="A0A0W8I628"/>
<dbReference type="RefSeq" id="WP_058891724.1">
    <property type="nucleotide sequence ID" value="NZ_LQBL01000028.1"/>
</dbReference>
<dbReference type="InterPro" id="IPR007227">
    <property type="entry name" value="Cell_shape_determining_MreD"/>
</dbReference>
<feature type="transmembrane region" description="Helical" evidence="8">
    <location>
        <begin position="68"/>
        <end position="88"/>
    </location>
</feature>
<keyword evidence="6 8" id="KW-1133">Transmembrane helix</keyword>
<keyword evidence="5" id="KW-0133">Cell shape</keyword>
<evidence type="ECO:0000256" key="5">
    <source>
        <dbReference type="ARBA" id="ARBA00022960"/>
    </source>
</evidence>
<comment type="subcellular location">
    <subcellularLocation>
        <location evidence="1">Cell membrane</location>
        <topology evidence="1">Multi-pass membrane protein</topology>
    </subcellularLocation>
</comment>
<evidence type="ECO:0000313" key="10">
    <source>
        <dbReference type="Proteomes" id="UP000054837"/>
    </source>
</evidence>
<evidence type="ECO:0000256" key="2">
    <source>
        <dbReference type="ARBA" id="ARBA00007776"/>
    </source>
</evidence>
<sequence length="161" mass="16273">MIRLLGPLVRGLLLLTAVLLPSAWPAGLARPDLVLLVVAGVALLHPPPVGLLVGLAGGWLVDVVPPGAAPLGAGALVYAAVGLGLGAVRRQLVLSPVLPWVATGVAAALVLGVRGVAAAAGAGRALPGELAWTLAVTMLVAVLVLPVVMRLERWMTRRGWA</sequence>
<protein>
    <submittedName>
        <fullName evidence="9">Uncharacterized protein</fullName>
    </submittedName>
</protein>
<gene>
    <name evidence="9" type="ORF">AVL62_02835</name>
</gene>
<accession>A0A0W8I628</accession>
<keyword evidence="10" id="KW-1185">Reference proteome</keyword>
<organism evidence="9 10">
    <name type="scientific">Serinicoccus chungangensis</name>
    <dbReference type="NCBI Taxonomy" id="767452"/>
    <lineage>
        <taxon>Bacteria</taxon>
        <taxon>Bacillati</taxon>
        <taxon>Actinomycetota</taxon>
        <taxon>Actinomycetes</taxon>
        <taxon>Micrococcales</taxon>
        <taxon>Ornithinimicrobiaceae</taxon>
        <taxon>Serinicoccus</taxon>
    </lineage>
</organism>
<evidence type="ECO:0000256" key="1">
    <source>
        <dbReference type="ARBA" id="ARBA00004651"/>
    </source>
</evidence>
<feature type="transmembrane region" description="Helical" evidence="8">
    <location>
        <begin position="130"/>
        <end position="149"/>
    </location>
</feature>
<evidence type="ECO:0000256" key="6">
    <source>
        <dbReference type="ARBA" id="ARBA00022989"/>
    </source>
</evidence>
<feature type="transmembrane region" description="Helical" evidence="8">
    <location>
        <begin position="35"/>
        <end position="61"/>
    </location>
</feature>
<reference evidence="9 10" key="1">
    <citation type="submission" date="2015-12" db="EMBL/GenBank/DDBJ databases">
        <title>Serinicoccus chungangenesis strain CD08_5 genome sequencing and assembly.</title>
        <authorList>
            <person name="Chander A.M."/>
            <person name="Kaur G."/>
            <person name="Nair G.R."/>
            <person name="Dhawan D.K."/>
            <person name="Kochhar R.K."/>
            <person name="Mayilraj S."/>
            <person name="Bhadada S.K."/>
        </authorList>
    </citation>
    <scope>NUCLEOTIDE SEQUENCE [LARGE SCALE GENOMIC DNA]</scope>
    <source>
        <strain evidence="9 10">CD08_5</strain>
    </source>
</reference>
<evidence type="ECO:0000313" key="9">
    <source>
        <dbReference type="EMBL" id="KUG53717.1"/>
    </source>
</evidence>
<proteinExistence type="inferred from homology"/>
<evidence type="ECO:0000256" key="7">
    <source>
        <dbReference type="ARBA" id="ARBA00023136"/>
    </source>
</evidence>
<keyword evidence="4 8" id="KW-0812">Transmembrane</keyword>
<keyword evidence="3" id="KW-1003">Cell membrane</keyword>
<name>A0A0W8I628_9MICO</name>
<feature type="transmembrane region" description="Helical" evidence="8">
    <location>
        <begin position="100"/>
        <end position="123"/>
    </location>
</feature>
<dbReference type="GO" id="GO:0008360">
    <property type="term" value="P:regulation of cell shape"/>
    <property type="evidence" value="ECO:0007669"/>
    <property type="project" value="UniProtKB-KW"/>
</dbReference>
<evidence type="ECO:0000256" key="8">
    <source>
        <dbReference type="SAM" id="Phobius"/>
    </source>
</evidence>
<comment type="similarity">
    <text evidence="2">Belongs to the MreD family.</text>
</comment>
<dbReference type="GO" id="GO:0005886">
    <property type="term" value="C:plasma membrane"/>
    <property type="evidence" value="ECO:0007669"/>
    <property type="project" value="UniProtKB-SubCell"/>
</dbReference>
<dbReference type="Proteomes" id="UP000054837">
    <property type="component" value="Unassembled WGS sequence"/>
</dbReference>
<evidence type="ECO:0000256" key="4">
    <source>
        <dbReference type="ARBA" id="ARBA00022692"/>
    </source>
</evidence>
<dbReference type="EMBL" id="LQBL01000028">
    <property type="protein sequence ID" value="KUG53717.1"/>
    <property type="molecule type" value="Genomic_DNA"/>
</dbReference>